<accession>A0A2P5D5X2</accession>
<comment type="caution">
    <text evidence="2">The sequence shown here is derived from an EMBL/GenBank/DDBJ whole genome shotgun (WGS) entry which is preliminary data.</text>
</comment>
<dbReference type="InterPro" id="IPR032675">
    <property type="entry name" value="LRR_dom_sf"/>
</dbReference>
<evidence type="ECO:0000313" key="3">
    <source>
        <dbReference type="Proteomes" id="UP000237000"/>
    </source>
</evidence>
<dbReference type="SUPFAM" id="SSF52047">
    <property type="entry name" value="RNI-like"/>
    <property type="match status" value="1"/>
</dbReference>
<proteinExistence type="predicted"/>
<dbReference type="PANTHER" id="PTHR31639:SF42">
    <property type="entry name" value="OS02G0160200 PROTEIN"/>
    <property type="match status" value="1"/>
</dbReference>
<dbReference type="Pfam" id="PF23622">
    <property type="entry name" value="LRR_At1g61320_AtMIF1"/>
    <property type="match status" value="1"/>
</dbReference>
<dbReference type="PANTHER" id="PTHR31639">
    <property type="entry name" value="F-BOX PROTEIN-LIKE"/>
    <property type="match status" value="1"/>
</dbReference>
<dbReference type="Proteomes" id="UP000237000">
    <property type="component" value="Unassembled WGS sequence"/>
</dbReference>
<evidence type="ECO:0000259" key="1">
    <source>
        <dbReference type="PROSITE" id="PS50181"/>
    </source>
</evidence>
<dbReference type="InterPro" id="IPR055357">
    <property type="entry name" value="LRR_At1g61320_AtMIF1"/>
</dbReference>
<protein>
    <submittedName>
        <fullName evidence="2">F-box domain containing protein</fullName>
    </submittedName>
</protein>
<dbReference type="FunCoup" id="A0A2P5D5X2">
    <property type="interactions" value="1299"/>
</dbReference>
<gene>
    <name evidence="2" type="ORF">TorRG33x02_261570</name>
</gene>
<dbReference type="Gene3D" id="1.20.1280.50">
    <property type="match status" value="1"/>
</dbReference>
<reference evidence="3" key="1">
    <citation type="submission" date="2016-06" db="EMBL/GenBank/DDBJ databases">
        <title>Parallel loss of symbiosis genes in relatives of nitrogen-fixing non-legume Parasponia.</title>
        <authorList>
            <person name="Van Velzen R."/>
            <person name="Holmer R."/>
            <person name="Bu F."/>
            <person name="Rutten L."/>
            <person name="Van Zeijl A."/>
            <person name="Liu W."/>
            <person name="Santuari L."/>
            <person name="Cao Q."/>
            <person name="Sharma T."/>
            <person name="Shen D."/>
            <person name="Roswanjaya Y."/>
            <person name="Wardhani T."/>
            <person name="Kalhor M.S."/>
            <person name="Jansen J."/>
            <person name="Van den Hoogen J."/>
            <person name="Gungor B."/>
            <person name="Hartog M."/>
            <person name="Hontelez J."/>
            <person name="Verver J."/>
            <person name="Yang W.-C."/>
            <person name="Schijlen E."/>
            <person name="Repin R."/>
            <person name="Schilthuizen M."/>
            <person name="Schranz E."/>
            <person name="Heidstra R."/>
            <person name="Miyata K."/>
            <person name="Fedorova E."/>
            <person name="Kohlen W."/>
            <person name="Bisseling T."/>
            <person name="Smit S."/>
            <person name="Geurts R."/>
        </authorList>
    </citation>
    <scope>NUCLEOTIDE SEQUENCE [LARGE SCALE GENOMIC DNA]</scope>
    <source>
        <strain evidence="3">cv. RG33-2</strain>
    </source>
</reference>
<dbReference type="Gene3D" id="3.80.10.10">
    <property type="entry name" value="Ribonuclease Inhibitor"/>
    <property type="match status" value="1"/>
</dbReference>
<dbReference type="InterPro" id="IPR001810">
    <property type="entry name" value="F-box_dom"/>
</dbReference>
<dbReference type="InParanoid" id="A0A2P5D5X2"/>
<dbReference type="PROSITE" id="PS50181">
    <property type="entry name" value="FBOX"/>
    <property type="match status" value="1"/>
</dbReference>
<dbReference type="SMART" id="SM00256">
    <property type="entry name" value="FBOX"/>
    <property type="match status" value="1"/>
</dbReference>
<dbReference type="InterPro" id="IPR036047">
    <property type="entry name" value="F-box-like_dom_sf"/>
</dbReference>
<name>A0A2P5D5X2_TREOI</name>
<keyword evidence="3" id="KW-1185">Reference proteome</keyword>
<dbReference type="OrthoDB" id="612216at2759"/>
<dbReference type="Pfam" id="PF00646">
    <property type="entry name" value="F-box"/>
    <property type="match status" value="1"/>
</dbReference>
<dbReference type="EMBL" id="JXTC01000293">
    <property type="protein sequence ID" value="PON68677.1"/>
    <property type="molecule type" value="Genomic_DNA"/>
</dbReference>
<evidence type="ECO:0000313" key="2">
    <source>
        <dbReference type="EMBL" id="PON68677.1"/>
    </source>
</evidence>
<sequence length="373" mass="42743">MATKRFKKNFGTKKEGTPNTTAVDRISKLPDPLIHHILSFVPTIDVVRMSVLSRRWKRVWYSVPALNFSDTDHMDRFRSHSRQPRQAFHNFVDKCLKHREKSMRYIADSVITRLKLHTEYSQDRATVLDNRLNFVVRGNIGELDLSMKRDYFVKVVYYRLPEAILNARSLTVVKLDHLMIGGMSSVNLPSLISLSLTAVELCDGALHKLLLGCPALVKFLLSKCTGLLNPQISSSTIKFLEIEPDKTYETLKVETINLQSLMCSGYREDTVNLSACKAIRSLSLFDVMLDDKSLEDLIFGFPLLESLTLTRCFKALIVPEKLRKICNSPWPNLRHLKVMTYCALKKKRELRDALYWVSPSLETLTIENETKGC</sequence>
<feature type="domain" description="F-box" evidence="1">
    <location>
        <begin position="23"/>
        <end position="71"/>
    </location>
</feature>
<dbReference type="STRING" id="63057.A0A2P5D5X2"/>
<organism evidence="2 3">
    <name type="scientific">Trema orientale</name>
    <name type="common">Charcoal tree</name>
    <name type="synonym">Celtis orientalis</name>
    <dbReference type="NCBI Taxonomy" id="63057"/>
    <lineage>
        <taxon>Eukaryota</taxon>
        <taxon>Viridiplantae</taxon>
        <taxon>Streptophyta</taxon>
        <taxon>Embryophyta</taxon>
        <taxon>Tracheophyta</taxon>
        <taxon>Spermatophyta</taxon>
        <taxon>Magnoliopsida</taxon>
        <taxon>eudicotyledons</taxon>
        <taxon>Gunneridae</taxon>
        <taxon>Pentapetalae</taxon>
        <taxon>rosids</taxon>
        <taxon>fabids</taxon>
        <taxon>Rosales</taxon>
        <taxon>Cannabaceae</taxon>
        <taxon>Trema</taxon>
    </lineage>
</organism>
<dbReference type="CDD" id="cd22160">
    <property type="entry name" value="F-box_AtFBL13-like"/>
    <property type="match status" value="1"/>
</dbReference>
<dbReference type="InterPro" id="IPR053781">
    <property type="entry name" value="F-box_AtFBL13-like"/>
</dbReference>
<dbReference type="SUPFAM" id="SSF81383">
    <property type="entry name" value="F-box domain"/>
    <property type="match status" value="1"/>
</dbReference>
<dbReference type="AlphaFoldDB" id="A0A2P5D5X2"/>